<keyword evidence="3" id="KW-0732">Signal</keyword>
<evidence type="ECO:0000313" key="9">
    <source>
        <dbReference type="Proteomes" id="UP000054498"/>
    </source>
</evidence>
<dbReference type="GeneID" id="25726641"/>
<gene>
    <name evidence="8" type="ORF">MNEG_0523</name>
</gene>
<keyword evidence="9" id="KW-1185">Reference proteome</keyword>
<dbReference type="InterPro" id="IPR036249">
    <property type="entry name" value="Thioredoxin-like_sf"/>
</dbReference>
<dbReference type="Gene3D" id="3.40.30.50">
    <property type="entry name" value="Sep15/SelM thioredoxin-like domain, active-site redox motif"/>
    <property type="match status" value="1"/>
</dbReference>
<evidence type="ECO:0000256" key="1">
    <source>
        <dbReference type="ARBA" id="ARBA00004319"/>
    </source>
</evidence>
<comment type="subcellular location">
    <subcellularLocation>
        <location evidence="1">Endoplasmic reticulum lumen</location>
    </subcellularLocation>
</comment>
<dbReference type="InterPro" id="IPR014912">
    <property type="entry name" value="Sep15_SelM_dom"/>
</dbReference>
<dbReference type="PROSITE" id="PS51257">
    <property type="entry name" value="PROKAR_LIPOPROTEIN"/>
    <property type="match status" value="1"/>
</dbReference>
<accession>A0A0D2NT97</accession>
<dbReference type="Pfam" id="PF08806">
    <property type="entry name" value="Sep15_SelM"/>
    <property type="match status" value="1"/>
</dbReference>
<feature type="domain" description="Selenoprotein F/M" evidence="7">
    <location>
        <begin position="58"/>
        <end position="132"/>
    </location>
</feature>
<dbReference type="KEGG" id="mng:MNEG_0523"/>
<protein>
    <recommendedName>
        <fullName evidence="6">Selenoprotein F</fullName>
    </recommendedName>
</protein>
<dbReference type="RefSeq" id="XP_013906445.1">
    <property type="nucleotide sequence ID" value="XM_014050991.1"/>
</dbReference>
<proteinExistence type="inferred from homology"/>
<sequence>MQRGDRVSGRRGSGIFTGLASCSDCDLLGEYLPESDALLADCKACCVKDVQEAAKFTKAVIELCPFKRAGLPQIEEFIKKQKKAFGAALSVREYPGAYPKLVLSDKASGAHSSIRIDNWRASTIAEYLRDKLTLPAAAAAGKKAAAS</sequence>
<dbReference type="PANTHER" id="PTHR13077:SF6">
    <property type="entry name" value="SELENOPROTEIN F"/>
    <property type="match status" value="1"/>
</dbReference>
<evidence type="ECO:0000256" key="2">
    <source>
        <dbReference type="ARBA" id="ARBA00005742"/>
    </source>
</evidence>
<dbReference type="STRING" id="145388.A0A0D2NT97"/>
<dbReference type="Proteomes" id="UP000054498">
    <property type="component" value="Unassembled WGS sequence"/>
</dbReference>
<dbReference type="InterPro" id="IPR039992">
    <property type="entry name" value="Sep15_SelM"/>
</dbReference>
<evidence type="ECO:0000313" key="8">
    <source>
        <dbReference type="EMBL" id="KIZ07426.1"/>
    </source>
</evidence>
<dbReference type="GO" id="GO:0016491">
    <property type="term" value="F:oxidoreductase activity"/>
    <property type="evidence" value="ECO:0007669"/>
    <property type="project" value="TreeGrafter"/>
</dbReference>
<organism evidence="8 9">
    <name type="scientific">Monoraphidium neglectum</name>
    <dbReference type="NCBI Taxonomy" id="145388"/>
    <lineage>
        <taxon>Eukaryota</taxon>
        <taxon>Viridiplantae</taxon>
        <taxon>Chlorophyta</taxon>
        <taxon>core chlorophytes</taxon>
        <taxon>Chlorophyceae</taxon>
        <taxon>CS clade</taxon>
        <taxon>Sphaeropleales</taxon>
        <taxon>Selenastraceae</taxon>
        <taxon>Monoraphidium</taxon>
    </lineage>
</organism>
<dbReference type="SUPFAM" id="SSF52833">
    <property type="entry name" value="Thioredoxin-like"/>
    <property type="match status" value="1"/>
</dbReference>
<dbReference type="AlphaFoldDB" id="A0A0D2NT97"/>
<evidence type="ECO:0000256" key="6">
    <source>
        <dbReference type="ARBA" id="ARBA00040775"/>
    </source>
</evidence>
<reference evidence="8 9" key="1">
    <citation type="journal article" date="2013" name="BMC Genomics">
        <title>Reconstruction of the lipid metabolism for the microalga Monoraphidium neglectum from its genome sequence reveals characteristics suitable for biofuel production.</title>
        <authorList>
            <person name="Bogen C."/>
            <person name="Al-Dilaimi A."/>
            <person name="Albersmeier A."/>
            <person name="Wichmann J."/>
            <person name="Grundmann M."/>
            <person name="Rupp O."/>
            <person name="Lauersen K.J."/>
            <person name="Blifernez-Klassen O."/>
            <person name="Kalinowski J."/>
            <person name="Goesmann A."/>
            <person name="Mussgnug J.H."/>
            <person name="Kruse O."/>
        </authorList>
    </citation>
    <scope>NUCLEOTIDE SEQUENCE [LARGE SCALE GENOMIC DNA]</scope>
    <source>
        <strain evidence="8 9">SAG 48.87</strain>
    </source>
</reference>
<name>A0A0D2NT97_9CHLO</name>
<evidence type="ECO:0000256" key="4">
    <source>
        <dbReference type="ARBA" id="ARBA00022824"/>
    </source>
</evidence>
<dbReference type="EMBL" id="KK100262">
    <property type="protein sequence ID" value="KIZ07426.1"/>
    <property type="molecule type" value="Genomic_DNA"/>
</dbReference>
<evidence type="ECO:0000256" key="5">
    <source>
        <dbReference type="ARBA" id="ARBA00022933"/>
    </source>
</evidence>
<dbReference type="InterPro" id="IPR038219">
    <property type="entry name" value="Sep15/SelM_sf"/>
</dbReference>
<evidence type="ECO:0000256" key="3">
    <source>
        <dbReference type="ARBA" id="ARBA00022729"/>
    </source>
</evidence>
<comment type="similarity">
    <text evidence="2">Belongs to the selenoprotein M/F family.</text>
</comment>
<evidence type="ECO:0000259" key="7">
    <source>
        <dbReference type="Pfam" id="PF08806"/>
    </source>
</evidence>
<keyword evidence="4" id="KW-0256">Endoplasmic reticulum</keyword>
<dbReference type="PANTHER" id="PTHR13077">
    <property type="entry name" value="SELENOPROTEIN F"/>
    <property type="match status" value="1"/>
</dbReference>
<dbReference type="OrthoDB" id="1910009at2759"/>
<dbReference type="GO" id="GO:0005788">
    <property type="term" value="C:endoplasmic reticulum lumen"/>
    <property type="evidence" value="ECO:0007669"/>
    <property type="project" value="UniProtKB-SubCell"/>
</dbReference>
<keyword evidence="5" id="KW-0712">Selenocysteine</keyword>